<dbReference type="EMBL" id="UYRR01031330">
    <property type="protein sequence ID" value="VDK49100.1"/>
    <property type="molecule type" value="Genomic_DNA"/>
</dbReference>
<dbReference type="InterPro" id="IPR015919">
    <property type="entry name" value="Cadherin-like_sf"/>
</dbReference>
<sequence length="600" mass="68105">MTMSESLERRLIGARNCFGQLETNLSWVEFDSEKWIFETTSRSVLNSLDDAVSKGILRLLCAANKMYSIEFRVHITRKNRHPPQFSENEYRFYLPTSLKKLSTIGHVTVMDHDPVIYNSKIQLSVLNDSANLIFGIHQNGTITLIKDVSTLPIFKPIRYTLVAIDFGSPQLFSLANLTFIPVSVSEVKQISVNVAKTDYQIFEWDNPEHGIADKFIVSVSRNDMLLYRNEVDGANNIAFFEFPLQLGSGYSVTVTASDIDGETPSKPFHFSVINSELNCDGECWEGGGMPICYYGQFNRIVQYRDNRGPHCSCFNGYSGNICDIKERCAVETTIDVFGHVDWNELAVNETASIPCPFGAEGDYLKRKCLWDVASSRGMWQQLTKDETCRKQSSVLIHLGVIGNYATNANTVSGIETVYRFIDSLIKVPSFQPNITNVHFDVRIAEHVVQVFDAIINRRWQQIRGNTTLIKMRMFSLIEDFCGRLPIPYRLTSAGESVSMQTLQRLPDKHSYKWFISSDCSITLAPSTSIAPLRVICLRNSTLITDIDSANPILVIRSDNAVNDYQYVQIELKPHNDDINYTCVRYDQRCNSIIDPFQKSY</sequence>
<evidence type="ECO:0000313" key="2">
    <source>
        <dbReference type="Proteomes" id="UP000267096"/>
    </source>
</evidence>
<gene>
    <name evidence="1" type="ORF">ASIM_LOCUS13176</name>
</gene>
<reference evidence="1 2" key="2">
    <citation type="submission" date="2018-11" db="EMBL/GenBank/DDBJ databases">
        <authorList>
            <consortium name="Pathogen Informatics"/>
        </authorList>
    </citation>
    <scope>NUCLEOTIDE SEQUENCE [LARGE SCALE GENOMIC DNA]</scope>
</reference>
<dbReference type="AlphaFoldDB" id="A0A0M3JZ42"/>
<accession>A0A0M3JZ42</accession>
<evidence type="ECO:0000313" key="3">
    <source>
        <dbReference type="WBParaSite" id="ASIM_0001374801-mRNA-1"/>
    </source>
</evidence>
<proteinExistence type="predicted"/>
<dbReference type="SUPFAM" id="SSF49313">
    <property type="entry name" value="Cadherin-like"/>
    <property type="match status" value="1"/>
</dbReference>
<dbReference type="Gene3D" id="2.60.40.60">
    <property type="entry name" value="Cadherins"/>
    <property type="match status" value="1"/>
</dbReference>
<dbReference type="CDD" id="cd11304">
    <property type="entry name" value="Cadherin_repeat"/>
    <property type="match status" value="1"/>
</dbReference>
<keyword evidence="2" id="KW-1185">Reference proteome</keyword>
<dbReference type="GO" id="GO:0016020">
    <property type="term" value="C:membrane"/>
    <property type="evidence" value="ECO:0007669"/>
    <property type="project" value="InterPro"/>
</dbReference>
<dbReference type="Proteomes" id="UP000267096">
    <property type="component" value="Unassembled WGS sequence"/>
</dbReference>
<name>A0A0M3JZ42_ANISI</name>
<organism evidence="3">
    <name type="scientific">Anisakis simplex</name>
    <name type="common">Herring worm</name>
    <dbReference type="NCBI Taxonomy" id="6269"/>
    <lineage>
        <taxon>Eukaryota</taxon>
        <taxon>Metazoa</taxon>
        <taxon>Ecdysozoa</taxon>
        <taxon>Nematoda</taxon>
        <taxon>Chromadorea</taxon>
        <taxon>Rhabditida</taxon>
        <taxon>Spirurina</taxon>
        <taxon>Ascaridomorpha</taxon>
        <taxon>Ascaridoidea</taxon>
        <taxon>Anisakidae</taxon>
        <taxon>Anisakis</taxon>
        <taxon>Anisakis simplex complex</taxon>
    </lineage>
</organism>
<dbReference type="GO" id="GO:0005509">
    <property type="term" value="F:calcium ion binding"/>
    <property type="evidence" value="ECO:0007669"/>
    <property type="project" value="InterPro"/>
</dbReference>
<protein>
    <submittedName>
        <fullName evidence="3">EGF-like domain-containing protein</fullName>
    </submittedName>
</protein>
<dbReference type="OrthoDB" id="5795156at2759"/>
<reference evidence="3" key="1">
    <citation type="submission" date="2016-04" db="UniProtKB">
        <authorList>
            <consortium name="WormBaseParasite"/>
        </authorList>
    </citation>
    <scope>IDENTIFICATION</scope>
</reference>
<evidence type="ECO:0000313" key="1">
    <source>
        <dbReference type="EMBL" id="VDK49100.1"/>
    </source>
</evidence>
<dbReference type="WBParaSite" id="ASIM_0001374801-mRNA-1">
    <property type="protein sequence ID" value="ASIM_0001374801-mRNA-1"/>
    <property type="gene ID" value="ASIM_0001374801"/>
</dbReference>